<accession>A0A382YPW5</accession>
<dbReference type="InterPro" id="IPR011990">
    <property type="entry name" value="TPR-like_helical_dom_sf"/>
</dbReference>
<dbReference type="Pfam" id="PF09976">
    <property type="entry name" value="TPR_21"/>
    <property type="match status" value="1"/>
</dbReference>
<feature type="non-terminal residue" evidence="2">
    <location>
        <position position="1"/>
    </location>
</feature>
<proteinExistence type="predicted"/>
<feature type="non-terminal residue" evidence="2">
    <location>
        <position position="179"/>
    </location>
</feature>
<evidence type="ECO:0000313" key="2">
    <source>
        <dbReference type="EMBL" id="SVD85263.1"/>
    </source>
</evidence>
<protein>
    <recommendedName>
        <fullName evidence="1">Ancillary SecYEG translocon subunit/Cell division coordinator CpoB TPR domain-containing protein</fullName>
    </recommendedName>
</protein>
<gene>
    <name evidence="2" type="ORF">METZ01_LOCUS438117</name>
</gene>
<organism evidence="2">
    <name type="scientific">marine metagenome</name>
    <dbReference type="NCBI Taxonomy" id="408172"/>
    <lineage>
        <taxon>unclassified sequences</taxon>
        <taxon>metagenomes</taxon>
        <taxon>ecological metagenomes</taxon>
    </lineage>
</organism>
<reference evidence="2" key="1">
    <citation type="submission" date="2018-05" db="EMBL/GenBank/DDBJ databases">
        <authorList>
            <person name="Lanie J.A."/>
            <person name="Ng W.-L."/>
            <person name="Kazmierczak K.M."/>
            <person name="Andrzejewski T.M."/>
            <person name="Davidsen T.M."/>
            <person name="Wayne K.J."/>
            <person name="Tettelin H."/>
            <person name="Glass J.I."/>
            <person name="Rusch D."/>
            <person name="Podicherti R."/>
            <person name="Tsui H.-C.T."/>
            <person name="Winkler M.E."/>
        </authorList>
    </citation>
    <scope>NUCLEOTIDE SEQUENCE</scope>
</reference>
<dbReference type="InterPro" id="IPR018704">
    <property type="entry name" value="SecYEG/CpoB_TPR"/>
</dbReference>
<dbReference type="AlphaFoldDB" id="A0A382YPW5"/>
<dbReference type="EMBL" id="UINC01177552">
    <property type="protein sequence ID" value="SVD85263.1"/>
    <property type="molecule type" value="Genomic_DNA"/>
</dbReference>
<dbReference type="Gene3D" id="1.25.40.10">
    <property type="entry name" value="Tetratricopeptide repeat domain"/>
    <property type="match status" value="1"/>
</dbReference>
<name>A0A382YPW5_9ZZZZ</name>
<feature type="domain" description="Ancillary SecYEG translocon subunit/Cell division coordinator CpoB TPR" evidence="1">
    <location>
        <begin position="17"/>
        <end position="120"/>
    </location>
</feature>
<evidence type="ECO:0000259" key="1">
    <source>
        <dbReference type="Pfam" id="PF09976"/>
    </source>
</evidence>
<dbReference type="SUPFAM" id="SSF48452">
    <property type="entry name" value="TPR-like"/>
    <property type="match status" value="1"/>
</dbReference>
<sequence>VNFYGVALSANPDNQALLHQTMLLMLAEGRIADAISLAQRRIARHSDAAMARLILASQAIRDNDLATARKHLSKTKRKKFMSLLQPLLLAWINSADDRYGEALTALNHLRKPKAFKPFRTYHSALISDFSGYDAAARESFEETLKGNAWRASRVSLNYGGFLSRQGQRDDALALFNKIL</sequence>